<proteinExistence type="predicted"/>
<evidence type="ECO:0000256" key="1">
    <source>
        <dbReference type="SAM" id="MobiDB-lite"/>
    </source>
</evidence>
<reference evidence="2" key="1">
    <citation type="submission" date="2020-05" db="EMBL/GenBank/DDBJ databases">
        <title>WGS assembly of Panicum virgatum.</title>
        <authorList>
            <person name="Lovell J.T."/>
            <person name="Jenkins J."/>
            <person name="Shu S."/>
            <person name="Juenger T.E."/>
            <person name="Schmutz J."/>
        </authorList>
    </citation>
    <scope>NUCLEOTIDE SEQUENCE</scope>
    <source>
        <strain evidence="2">AP13</strain>
    </source>
</reference>
<feature type="region of interest" description="Disordered" evidence="1">
    <location>
        <begin position="1"/>
        <end position="22"/>
    </location>
</feature>
<dbReference type="EMBL" id="CM029051">
    <property type="protein sequence ID" value="KAG2560246.1"/>
    <property type="molecule type" value="Genomic_DNA"/>
</dbReference>
<gene>
    <name evidence="2" type="ORF">PVAP13_8KG072302</name>
</gene>
<feature type="compositionally biased region" description="Low complexity" evidence="1">
    <location>
        <begin position="173"/>
        <end position="199"/>
    </location>
</feature>
<dbReference type="AlphaFoldDB" id="A0A8T0PMF0"/>
<name>A0A8T0PMF0_PANVG</name>
<dbReference type="Proteomes" id="UP000823388">
    <property type="component" value="Chromosome 8K"/>
</dbReference>
<evidence type="ECO:0000313" key="3">
    <source>
        <dbReference type="Proteomes" id="UP000823388"/>
    </source>
</evidence>
<sequence length="199" mass="20561">MVEAADSLPAGNARQQQTSALGRARATALGSCGRAPHHIAVCSSPARANGSTAAPSARRTTTSARLEIGGDWVSVGLVGRLAWWFLRPSATRRVFFLPKRHPPSMESPAPSAVLPPRRGTPPPLSPSTARALGSRPSADLASSASPAAEGTCRAAGLQPASSLHRPQPRPWVPAGRAGRRLGPGYPPAAAAGTYRPPRP</sequence>
<comment type="caution">
    <text evidence="2">The sequence shown here is derived from an EMBL/GenBank/DDBJ whole genome shotgun (WGS) entry which is preliminary data.</text>
</comment>
<keyword evidence="3" id="KW-1185">Reference proteome</keyword>
<feature type="compositionally biased region" description="Low complexity" evidence="1">
    <location>
        <begin position="134"/>
        <end position="148"/>
    </location>
</feature>
<evidence type="ECO:0000313" key="2">
    <source>
        <dbReference type="EMBL" id="KAG2560246.1"/>
    </source>
</evidence>
<protein>
    <submittedName>
        <fullName evidence="2">Uncharacterized protein</fullName>
    </submittedName>
</protein>
<accession>A0A8T0PMF0</accession>
<organism evidence="2 3">
    <name type="scientific">Panicum virgatum</name>
    <name type="common">Blackwell switchgrass</name>
    <dbReference type="NCBI Taxonomy" id="38727"/>
    <lineage>
        <taxon>Eukaryota</taxon>
        <taxon>Viridiplantae</taxon>
        <taxon>Streptophyta</taxon>
        <taxon>Embryophyta</taxon>
        <taxon>Tracheophyta</taxon>
        <taxon>Spermatophyta</taxon>
        <taxon>Magnoliopsida</taxon>
        <taxon>Liliopsida</taxon>
        <taxon>Poales</taxon>
        <taxon>Poaceae</taxon>
        <taxon>PACMAD clade</taxon>
        <taxon>Panicoideae</taxon>
        <taxon>Panicodae</taxon>
        <taxon>Paniceae</taxon>
        <taxon>Panicinae</taxon>
        <taxon>Panicum</taxon>
        <taxon>Panicum sect. Hiantes</taxon>
    </lineage>
</organism>
<feature type="region of interest" description="Disordered" evidence="1">
    <location>
        <begin position="100"/>
        <end position="199"/>
    </location>
</feature>